<evidence type="ECO:0000256" key="4">
    <source>
        <dbReference type="ARBA" id="ARBA00023136"/>
    </source>
</evidence>
<feature type="transmembrane region" description="Helical" evidence="5">
    <location>
        <begin position="80"/>
        <end position="113"/>
    </location>
</feature>
<proteinExistence type="predicted"/>
<evidence type="ECO:0000259" key="6">
    <source>
        <dbReference type="PROSITE" id="PS50928"/>
    </source>
</evidence>
<dbReference type="InterPro" id="IPR011864">
    <property type="entry name" value="Phosphate_PstC"/>
</dbReference>
<dbReference type="GO" id="GO:0016020">
    <property type="term" value="C:membrane"/>
    <property type="evidence" value="ECO:0007669"/>
    <property type="project" value="UniProtKB-SubCell"/>
</dbReference>
<dbReference type="Gene3D" id="1.10.3720.10">
    <property type="entry name" value="MetI-like"/>
    <property type="match status" value="1"/>
</dbReference>
<evidence type="ECO:0000256" key="3">
    <source>
        <dbReference type="ARBA" id="ARBA00022989"/>
    </source>
</evidence>
<dbReference type="SUPFAM" id="SSF161098">
    <property type="entry name" value="MetI-like"/>
    <property type="match status" value="1"/>
</dbReference>
<evidence type="ECO:0000313" key="7">
    <source>
        <dbReference type="EMBL" id="CAB4735872.1"/>
    </source>
</evidence>
<name>A0A6J6SLY1_9ZZZZ</name>
<evidence type="ECO:0000256" key="1">
    <source>
        <dbReference type="ARBA" id="ARBA00004141"/>
    </source>
</evidence>
<dbReference type="GO" id="GO:0005315">
    <property type="term" value="F:phosphate transmembrane transporter activity"/>
    <property type="evidence" value="ECO:0007669"/>
    <property type="project" value="InterPro"/>
</dbReference>
<reference evidence="7" key="1">
    <citation type="submission" date="2020-05" db="EMBL/GenBank/DDBJ databases">
        <authorList>
            <person name="Chiriac C."/>
            <person name="Salcher M."/>
            <person name="Ghai R."/>
            <person name="Kavagutti S V."/>
        </authorList>
    </citation>
    <scope>NUCLEOTIDE SEQUENCE</scope>
</reference>
<feature type="transmembrane region" description="Helical" evidence="5">
    <location>
        <begin position="162"/>
        <end position="183"/>
    </location>
</feature>
<feature type="transmembrane region" description="Helical" evidence="5">
    <location>
        <begin position="133"/>
        <end position="156"/>
    </location>
</feature>
<evidence type="ECO:0000256" key="2">
    <source>
        <dbReference type="ARBA" id="ARBA00022692"/>
    </source>
</evidence>
<sequence length="313" mass="33043">MSASPISAPVIEVEYSLRQTRSRAGEKVIRGVLLAAAAVSVLTTIGIVVSVLIPTISFLAEIPVTDFLFGTVWTPLFANGQFGVLPLISGTLVITAIAVVVALPLGLGAAVYLSEYASDRSRRVLKPTLELLAGIPTVVFGFFALEFVTQVLLIRIFPGIDIFNALSAGLVMGVMIIPTIASLSEDAMAAVPSGLRDGSYALGSTKRQTAVKVVIPAALSGIVAAFVLGISRAIGETMIVTIAAGLEPRLTLNPLEGMQTMTSYIAAAGSGDLSTGSIEYKSIFAVGFLLFLLTFIMNMVSIRLVRRYRQVYQ</sequence>
<dbReference type="PANTHER" id="PTHR42727:SF1">
    <property type="entry name" value="PHOSPHATE TRANSPORT SYSTEM PERMEASE"/>
    <property type="match status" value="1"/>
</dbReference>
<keyword evidence="3 5" id="KW-1133">Transmembrane helix</keyword>
<dbReference type="InterPro" id="IPR035906">
    <property type="entry name" value="MetI-like_sf"/>
</dbReference>
<protein>
    <submittedName>
        <fullName evidence="7">Unannotated protein</fullName>
    </submittedName>
</protein>
<dbReference type="Pfam" id="PF00528">
    <property type="entry name" value="BPD_transp_1"/>
    <property type="match status" value="1"/>
</dbReference>
<gene>
    <name evidence="7" type="ORF">UFOPK2810_00020</name>
</gene>
<dbReference type="AlphaFoldDB" id="A0A6J6SLY1"/>
<feature type="transmembrane region" description="Helical" evidence="5">
    <location>
        <begin position="283"/>
        <end position="305"/>
    </location>
</feature>
<evidence type="ECO:0000256" key="5">
    <source>
        <dbReference type="SAM" id="Phobius"/>
    </source>
</evidence>
<comment type="subcellular location">
    <subcellularLocation>
        <location evidence="1">Membrane</location>
        <topology evidence="1">Multi-pass membrane protein</topology>
    </subcellularLocation>
</comment>
<organism evidence="7">
    <name type="scientific">freshwater metagenome</name>
    <dbReference type="NCBI Taxonomy" id="449393"/>
    <lineage>
        <taxon>unclassified sequences</taxon>
        <taxon>metagenomes</taxon>
        <taxon>ecological metagenomes</taxon>
    </lineage>
</organism>
<keyword evidence="4 5" id="KW-0472">Membrane</keyword>
<feature type="transmembrane region" description="Helical" evidence="5">
    <location>
        <begin position="213"/>
        <end position="234"/>
    </location>
</feature>
<dbReference type="PROSITE" id="PS50928">
    <property type="entry name" value="ABC_TM1"/>
    <property type="match status" value="1"/>
</dbReference>
<dbReference type="NCBIfam" id="TIGR02138">
    <property type="entry name" value="phosphate_pstC"/>
    <property type="match status" value="1"/>
</dbReference>
<dbReference type="EMBL" id="CAEZYZ010000002">
    <property type="protein sequence ID" value="CAB4735872.1"/>
    <property type="molecule type" value="Genomic_DNA"/>
</dbReference>
<dbReference type="CDD" id="cd06261">
    <property type="entry name" value="TM_PBP2"/>
    <property type="match status" value="1"/>
</dbReference>
<dbReference type="PANTHER" id="PTHR42727">
    <property type="entry name" value="PHOSPHATE TRANSPORT SYSTEM PERMEASE PROTEIN"/>
    <property type="match status" value="1"/>
</dbReference>
<keyword evidence="2 5" id="KW-0812">Transmembrane</keyword>
<feature type="transmembrane region" description="Helical" evidence="5">
    <location>
        <begin position="31"/>
        <end position="60"/>
    </location>
</feature>
<dbReference type="GO" id="GO:0006817">
    <property type="term" value="P:phosphate ion transport"/>
    <property type="evidence" value="ECO:0007669"/>
    <property type="project" value="InterPro"/>
</dbReference>
<accession>A0A6J6SLY1</accession>
<feature type="domain" description="ABC transmembrane type-1" evidence="6">
    <location>
        <begin position="88"/>
        <end position="301"/>
    </location>
</feature>
<dbReference type="InterPro" id="IPR000515">
    <property type="entry name" value="MetI-like"/>
</dbReference>